<gene>
    <name evidence="1" type="ordered locus">SPAB_03257</name>
</gene>
<reference evidence="1 2" key="1">
    <citation type="submission" date="2007-11" db="EMBL/GenBank/DDBJ databases">
        <authorList>
            <consortium name="The Salmonella enterica serovar Paratyphi B Genome Sequencing Project"/>
            <person name="McClelland M."/>
            <person name="Sanderson E.K."/>
            <person name="Porwollik S."/>
            <person name="Spieth J."/>
            <person name="Clifton W.S."/>
            <person name="Fulton R."/>
            <person name="Cordes M."/>
            <person name="Wollam A."/>
            <person name="Shah N."/>
            <person name="Pepin K."/>
            <person name="Bhonagiri V."/>
            <person name="Nash W."/>
            <person name="Johnson M."/>
            <person name="Thiruvilangam P."/>
            <person name="Wilson R."/>
        </authorList>
    </citation>
    <scope>NUCLEOTIDE SEQUENCE [LARGE SCALE GENOMIC DNA]</scope>
    <source>
        <strain evidence="2">ATCC BAA-1250 / SPB7</strain>
    </source>
</reference>
<proteinExistence type="predicted"/>
<evidence type="ECO:0000313" key="2">
    <source>
        <dbReference type="Proteomes" id="UP000008556"/>
    </source>
</evidence>
<sequence length="97" mass="10456">MKARVLDSSFSVSVQELSASLAAFLATCQEAADISALNRSSVLALTAISRFSWKIPASNPTNIITISGTAINNIRNSFLTFKSLPSYRPSFCHCTLL</sequence>
<organism evidence="1 2">
    <name type="scientific">Salmonella paratyphi B (strain ATCC BAA-1250 / SPB7)</name>
    <dbReference type="NCBI Taxonomy" id="1016998"/>
    <lineage>
        <taxon>Bacteria</taxon>
        <taxon>Pseudomonadati</taxon>
        <taxon>Pseudomonadota</taxon>
        <taxon>Gammaproteobacteria</taxon>
        <taxon>Enterobacterales</taxon>
        <taxon>Enterobacteriaceae</taxon>
        <taxon>Salmonella</taxon>
    </lineage>
</organism>
<name>A0A6C6Z4A9_SALPB</name>
<evidence type="ECO:0000313" key="1">
    <source>
        <dbReference type="EMBL" id="ABX68618.1"/>
    </source>
</evidence>
<dbReference type="Proteomes" id="UP000008556">
    <property type="component" value="Chromosome"/>
</dbReference>
<protein>
    <submittedName>
        <fullName evidence="1">Uncharacterized protein</fullName>
    </submittedName>
</protein>
<accession>A0A6C6Z4A9</accession>
<dbReference type="EMBL" id="CP000886">
    <property type="protein sequence ID" value="ABX68618.1"/>
    <property type="molecule type" value="Genomic_DNA"/>
</dbReference>
<dbReference type="AlphaFoldDB" id="A0A6C6Z4A9"/>
<dbReference type="KEGG" id="spq:SPAB_03257"/>